<evidence type="ECO:0000256" key="1">
    <source>
        <dbReference type="SAM" id="MobiDB-lite"/>
    </source>
</evidence>
<dbReference type="EMBL" id="MFQA01000022">
    <property type="protein sequence ID" value="OGH68975.1"/>
    <property type="molecule type" value="Genomic_DNA"/>
</dbReference>
<proteinExistence type="predicted"/>
<comment type="caution">
    <text evidence="2">The sequence shown here is derived from an EMBL/GenBank/DDBJ whole genome shotgun (WGS) entry which is preliminary data.</text>
</comment>
<organism evidence="2 3">
    <name type="scientific">Candidatus Magasanikbacteria bacterium RIFCSPHIGHO2_02_FULL_45_10</name>
    <dbReference type="NCBI Taxonomy" id="1798679"/>
    <lineage>
        <taxon>Bacteria</taxon>
        <taxon>Candidatus Magasanikiibacteriota</taxon>
    </lineage>
</organism>
<dbReference type="Proteomes" id="UP000176413">
    <property type="component" value="Unassembled WGS sequence"/>
</dbReference>
<name>A0A1F6MBI5_9BACT</name>
<accession>A0A1F6MBI5</accession>
<sequence length="101" mass="11373">MSENDRGFRPEIVETKENKSENRPEKLFRSITLKPEDLTLERLKQTLVPGNVNKDDPTKIGDGNELGVYMTTNFEVADKAYARGGATTQIETPAYDDVKPK</sequence>
<evidence type="ECO:0000313" key="3">
    <source>
        <dbReference type="Proteomes" id="UP000176413"/>
    </source>
</evidence>
<gene>
    <name evidence="2" type="ORF">A3D53_03185</name>
</gene>
<protein>
    <submittedName>
        <fullName evidence="2">Uncharacterized protein</fullName>
    </submittedName>
</protein>
<reference evidence="2 3" key="1">
    <citation type="journal article" date="2016" name="Nat. Commun.">
        <title>Thousands of microbial genomes shed light on interconnected biogeochemical processes in an aquifer system.</title>
        <authorList>
            <person name="Anantharaman K."/>
            <person name="Brown C.T."/>
            <person name="Hug L.A."/>
            <person name="Sharon I."/>
            <person name="Castelle C.J."/>
            <person name="Probst A.J."/>
            <person name="Thomas B.C."/>
            <person name="Singh A."/>
            <person name="Wilkins M.J."/>
            <person name="Karaoz U."/>
            <person name="Brodie E.L."/>
            <person name="Williams K.H."/>
            <person name="Hubbard S.S."/>
            <person name="Banfield J.F."/>
        </authorList>
    </citation>
    <scope>NUCLEOTIDE SEQUENCE [LARGE SCALE GENOMIC DNA]</scope>
</reference>
<evidence type="ECO:0000313" key="2">
    <source>
        <dbReference type="EMBL" id="OGH68975.1"/>
    </source>
</evidence>
<dbReference type="AlphaFoldDB" id="A0A1F6MBI5"/>
<feature type="region of interest" description="Disordered" evidence="1">
    <location>
        <begin position="1"/>
        <end position="24"/>
    </location>
</feature>